<name>A0AAD9C3T4_DISEL</name>
<protein>
    <submittedName>
        <fullName evidence="2">Sperm flagellar protein 2</fullName>
    </submittedName>
</protein>
<keyword evidence="3" id="KW-1185">Reference proteome</keyword>
<gene>
    <name evidence="2" type="ORF">KUDE01_008050</name>
</gene>
<keyword evidence="2" id="KW-0969">Cilium</keyword>
<reference evidence="2" key="1">
    <citation type="submission" date="2023-04" db="EMBL/GenBank/DDBJ databases">
        <title>Chromosome-level genome of Chaenocephalus aceratus.</title>
        <authorList>
            <person name="Park H."/>
        </authorList>
    </citation>
    <scope>NUCLEOTIDE SEQUENCE</scope>
    <source>
        <strain evidence="2">DE</strain>
        <tissue evidence="2">Muscle</tissue>
    </source>
</reference>
<dbReference type="EMBL" id="JASDAP010000013">
    <property type="protein sequence ID" value="KAK1892979.1"/>
    <property type="molecule type" value="Genomic_DNA"/>
</dbReference>
<keyword evidence="2" id="KW-0966">Cell projection</keyword>
<evidence type="ECO:0000256" key="1">
    <source>
        <dbReference type="SAM" id="MobiDB-lite"/>
    </source>
</evidence>
<sequence>LREVALPPWPFMSLSAKPHGRVSLLLLGPGGATETGPSLAGTARGRGTQTEIVKKKKPAEIAGGEG</sequence>
<evidence type="ECO:0000313" key="3">
    <source>
        <dbReference type="Proteomes" id="UP001228049"/>
    </source>
</evidence>
<feature type="non-terminal residue" evidence="2">
    <location>
        <position position="66"/>
    </location>
</feature>
<organism evidence="2 3">
    <name type="scientific">Dissostichus eleginoides</name>
    <name type="common">Patagonian toothfish</name>
    <name type="synonym">Dissostichus amissus</name>
    <dbReference type="NCBI Taxonomy" id="100907"/>
    <lineage>
        <taxon>Eukaryota</taxon>
        <taxon>Metazoa</taxon>
        <taxon>Chordata</taxon>
        <taxon>Craniata</taxon>
        <taxon>Vertebrata</taxon>
        <taxon>Euteleostomi</taxon>
        <taxon>Actinopterygii</taxon>
        <taxon>Neopterygii</taxon>
        <taxon>Teleostei</taxon>
        <taxon>Neoteleostei</taxon>
        <taxon>Acanthomorphata</taxon>
        <taxon>Eupercaria</taxon>
        <taxon>Perciformes</taxon>
        <taxon>Notothenioidei</taxon>
        <taxon>Nototheniidae</taxon>
        <taxon>Dissostichus</taxon>
    </lineage>
</organism>
<feature type="non-terminal residue" evidence="2">
    <location>
        <position position="1"/>
    </location>
</feature>
<keyword evidence="2" id="KW-0282">Flagellum</keyword>
<accession>A0AAD9C3T4</accession>
<dbReference type="AlphaFoldDB" id="A0AAD9C3T4"/>
<comment type="caution">
    <text evidence="2">The sequence shown here is derived from an EMBL/GenBank/DDBJ whole genome shotgun (WGS) entry which is preliminary data.</text>
</comment>
<evidence type="ECO:0000313" key="2">
    <source>
        <dbReference type="EMBL" id="KAK1892979.1"/>
    </source>
</evidence>
<proteinExistence type="predicted"/>
<dbReference type="Proteomes" id="UP001228049">
    <property type="component" value="Unassembled WGS sequence"/>
</dbReference>
<feature type="region of interest" description="Disordered" evidence="1">
    <location>
        <begin position="33"/>
        <end position="66"/>
    </location>
</feature>